<proteinExistence type="predicted"/>
<reference evidence="3 4" key="1">
    <citation type="submission" date="2024-04" db="EMBL/GenBank/DDBJ databases">
        <title>Tritrichomonas musculus Genome.</title>
        <authorList>
            <person name="Alves-Ferreira E."/>
            <person name="Grigg M."/>
            <person name="Lorenzi H."/>
            <person name="Galac M."/>
        </authorList>
    </citation>
    <scope>NUCLEOTIDE SEQUENCE [LARGE SCALE GENOMIC DNA]</scope>
    <source>
        <strain evidence="3 4">EAF2021</strain>
    </source>
</reference>
<evidence type="ECO:0000256" key="2">
    <source>
        <dbReference type="SAM" id="Phobius"/>
    </source>
</evidence>
<accession>A0ABR2KNK0</accession>
<dbReference type="EMBL" id="JAPFFF010000004">
    <property type="protein sequence ID" value="KAK8892733.1"/>
    <property type="molecule type" value="Genomic_DNA"/>
</dbReference>
<keyword evidence="4" id="KW-1185">Reference proteome</keyword>
<keyword evidence="2" id="KW-0472">Membrane</keyword>
<gene>
    <name evidence="3" type="ORF">M9Y10_029974</name>
</gene>
<dbReference type="Proteomes" id="UP001470230">
    <property type="component" value="Unassembled WGS sequence"/>
</dbReference>
<evidence type="ECO:0000313" key="4">
    <source>
        <dbReference type="Proteomes" id="UP001470230"/>
    </source>
</evidence>
<feature type="coiled-coil region" evidence="1">
    <location>
        <begin position="541"/>
        <end position="586"/>
    </location>
</feature>
<sequence>MIGDYLQRFEITTGYTSSFADDNGLVRCDPEHMFYFKKFCDHINNDAVLRPYRYYLGHNQTGSCQLEYYSNEENTDQPNNSFFKLFYLFPYNETYDMIRVYNETVDFKNWNFFTDGEFVEFVDVESSNLNFYDTHKEPFWTTGLAEFGSQNESRVFTILYPVLGKYDPSKERRNKIKDINKIKEKKTKIKPNSDHFSFNKNLNESYTNIKAEPKQNTLFENLKDLFFYCEKKIMNQLFNSNENEFCFAKSIEEAKTREKSKHKTKNEIQDNDDNDMIVVSNAGSSFFTESLYFILKQQKHNKYNHYIITDYMYNVLIEKDMGAVYPKYFEKRQSIFPNISDINSSIWNSVEKEIIEVPIDVPLLVNVTTSIQYMIIKRVINTRSRYSYYIIMLFEINPKILEIYSLVTNVFVICLVFLLIIFYLIRLALFSVESDRNNKLIKKQKAIIANTFNEKGKKNSQIINPYEGKVIEAINKLRIIQLMNSSDFKLNDFIDLAIEEMTKNGEDLFQIQVEEQIQIKDEKQSEFCPFCSYLMDYNHDLSVLKSKYKDIKKKIERESLKARKILNFYLNNNNKIENDKNKNQQNIFLDLKSKDSQLFHIWNIRVNSAFNLNCNAELLDSNPHLYLVRKFMKFIQKQNLLIAEIYPDNLLTFIIQFTKENVFSYHCKIKSFELLKKLVKHNYKFWIKSKIDIFILFLASILRNSRIKKTEVIINYFVSFISYQDAYFINLLRVLIEETNNFHTMEIFGKLYNRTQSPDFSVPNNTKDTILFMKALLVFSDFAPYLTEYDQNENCLNEININIFTKEEGENEKFITCFHYEMMEKVVSPWLYLMNSLSPQIEINNTINENINFWYNKMKDAN</sequence>
<name>A0ABR2KNK0_9EUKA</name>
<keyword evidence="1" id="KW-0175">Coiled coil</keyword>
<feature type="transmembrane region" description="Helical" evidence="2">
    <location>
        <begin position="403"/>
        <end position="429"/>
    </location>
</feature>
<evidence type="ECO:0000313" key="3">
    <source>
        <dbReference type="EMBL" id="KAK8892733.1"/>
    </source>
</evidence>
<keyword evidence="2" id="KW-0812">Transmembrane</keyword>
<comment type="caution">
    <text evidence="3">The sequence shown here is derived from an EMBL/GenBank/DDBJ whole genome shotgun (WGS) entry which is preliminary data.</text>
</comment>
<protein>
    <submittedName>
        <fullName evidence="3">Uncharacterized protein</fullName>
    </submittedName>
</protein>
<keyword evidence="2" id="KW-1133">Transmembrane helix</keyword>
<organism evidence="3 4">
    <name type="scientific">Tritrichomonas musculus</name>
    <dbReference type="NCBI Taxonomy" id="1915356"/>
    <lineage>
        <taxon>Eukaryota</taxon>
        <taxon>Metamonada</taxon>
        <taxon>Parabasalia</taxon>
        <taxon>Tritrichomonadida</taxon>
        <taxon>Tritrichomonadidae</taxon>
        <taxon>Tritrichomonas</taxon>
    </lineage>
</organism>
<evidence type="ECO:0000256" key="1">
    <source>
        <dbReference type="SAM" id="Coils"/>
    </source>
</evidence>